<dbReference type="EMBL" id="LZEY01000012">
    <property type="protein sequence ID" value="OBU11095.1"/>
    <property type="molecule type" value="Genomic_DNA"/>
</dbReference>
<dbReference type="AlphaFoldDB" id="A0A1B8HNM9"/>
<accession>A0A1B8HNM9</accession>
<evidence type="ECO:0000313" key="2">
    <source>
        <dbReference type="EMBL" id="OBU11095.1"/>
    </source>
</evidence>
<organism evidence="2 3">
    <name type="scientific">Morganella psychrotolerans</name>
    <dbReference type="NCBI Taxonomy" id="368603"/>
    <lineage>
        <taxon>Bacteria</taxon>
        <taxon>Pseudomonadati</taxon>
        <taxon>Pseudomonadota</taxon>
        <taxon>Gammaproteobacteria</taxon>
        <taxon>Enterobacterales</taxon>
        <taxon>Morganellaceae</taxon>
        <taxon>Morganella</taxon>
    </lineage>
</organism>
<sequence length="244" mass="26583">MRFSIDILDRTALAPGLTTTEEWLAWSRQSAPVISAAHPLPKCSELPMMMARRLNSGSRLAVNCGLEMLRKHPSVDAIVFSSRHGELERNYRILSELATKKTASPTNFTMSVHNAAVGTLAIIAKSTVPTSSVSAGKESFQQGLFEVLSLLHGGHKCVLFVDFDGAIPDVYQPVLPDGTPFPPYACALVLTKGTQWSCTAQPVVPASSEQSNLPQSLQFLNGLLNAQNQFHVTGDTHRWNWQGN</sequence>
<evidence type="ECO:0000259" key="1">
    <source>
        <dbReference type="Pfam" id="PF13723"/>
    </source>
</evidence>
<dbReference type="Pfam" id="PF13723">
    <property type="entry name" value="Ketoacyl-synt_2"/>
    <property type="match status" value="1"/>
</dbReference>
<keyword evidence="3" id="KW-1185">Reference proteome</keyword>
<dbReference type="RefSeq" id="WP_067401436.1">
    <property type="nucleotide sequence ID" value="NZ_LZEY01000012.1"/>
</dbReference>
<name>A0A1B8HNM9_9GAMM</name>
<dbReference type="OrthoDB" id="9798676at2"/>
<dbReference type="InterPro" id="IPR014030">
    <property type="entry name" value="Ketoacyl_synth_N"/>
</dbReference>
<dbReference type="Proteomes" id="UP000092377">
    <property type="component" value="Unassembled WGS sequence"/>
</dbReference>
<feature type="domain" description="Beta-ketoacyl synthase-like N-terminal" evidence="1">
    <location>
        <begin position="23"/>
        <end position="242"/>
    </location>
</feature>
<proteinExistence type="predicted"/>
<comment type="caution">
    <text evidence="2">The sequence shown here is derived from an EMBL/GenBank/DDBJ whole genome shotgun (WGS) entry which is preliminary data.</text>
</comment>
<reference evidence="3" key="1">
    <citation type="submission" date="2016-06" db="EMBL/GenBank/DDBJ databases">
        <authorList>
            <person name="Butler K."/>
        </authorList>
    </citation>
    <scope>NUCLEOTIDE SEQUENCE [LARGE SCALE GENOMIC DNA]</scope>
    <source>
        <strain evidence="3">GCSL-Mp20</strain>
    </source>
</reference>
<protein>
    <submittedName>
        <fullName evidence="2">Beta-ketoacyl synthase</fullName>
    </submittedName>
</protein>
<gene>
    <name evidence="2" type="ORF">AYY18_03955</name>
</gene>
<evidence type="ECO:0000313" key="3">
    <source>
        <dbReference type="Proteomes" id="UP000092377"/>
    </source>
</evidence>